<gene>
    <name evidence="3" type="ORF">CAC42_7898</name>
</gene>
<feature type="compositionally biased region" description="Pro residues" evidence="2">
    <location>
        <begin position="10"/>
        <end position="20"/>
    </location>
</feature>
<accession>A0A2K1QXZ7</accession>
<evidence type="ECO:0000313" key="4">
    <source>
        <dbReference type="Proteomes" id="UP000243797"/>
    </source>
</evidence>
<dbReference type="OrthoDB" id="6133115at2759"/>
<evidence type="ECO:0000256" key="2">
    <source>
        <dbReference type="SAM" id="MobiDB-lite"/>
    </source>
</evidence>
<dbReference type="EMBL" id="NKHZ01000029">
    <property type="protein sequence ID" value="PNS19931.1"/>
    <property type="molecule type" value="Genomic_DNA"/>
</dbReference>
<name>A0A2K1QXZ7_9PEZI</name>
<dbReference type="InParanoid" id="A0A2K1QXZ7"/>
<sequence length="396" mass="45936">MAYYPYDPYYSPPHLSPPPSHAYRHRSHSRGHDNTTNVFVPASPDYRGRQIERIADEIQELRLSQSRGRHRAHSDLVYARSRSPSYTRLQEEIDRLKKDLDQSENKHNEEDHRKQIISQWENEQAEKKRKQKEEMERIKEQIRVDEIMAKEKADKQYKEFEAIQEKKRQDAELKARKEKEKADEATRENLAKAGYSHSQIERIMRRAADDAAADQPTIEQTTTSIVAYPGGVQPVYHHHGYHGHAAGDIIVGGSARPPVYPRAHRHDISTEVLKEYNIPYSYDQVRSTLSFLNVLCRPLFPPHVSSFGCRATSLLTSFLQADSNYIIIYREMDQAMFEVLHDKTKEYRGKGKKKLLIEAKRDRGGGLAFVRKKNSRSRSRSRNRGGGEKIIYVRGP</sequence>
<feature type="coiled-coil region" evidence="1">
    <location>
        <begin position="86"/>
        <end position="188"/>
    </location>
</feature>
<evidence type="ECO:0000313" key="3">
    <source>
        <dbReference type="EMBL" id="PNS19931.1"/>
    </source>
</evidence>
<proteinExistence type="predicted"/>
<dbReference type="AlphaFoldDB" id="A0A2K1QXZ7"/>
<evidence type="ECO:0000256" key="1">
    <source>
        <dbReference type="SAM" id="Coils"/>
    </source>
</evidence>
<feature type="region of interest" description="Disordered" evidence="2">
    <location>
        <begin position="1"/>
        <end position="44"/>
    </location>
</feature>
<keyword evidence="1" id="KW-0175">Coiled coil</keyword>
<dbReference type="Proteomes" id="UP000243797">
    <property type="component" value="Unassembled WGS sequence"/>
</dbReference>
<organism evidence="3 4">
    <name type="scientific">Sphaceloma murrayae</name>
    <dbReference type="NCBI Taxonomy" id="2082308"/>
    <lineage>
        <taxon>Eukaryota</taxon>
        <taxon>Fungi</taxon>
        <taxon>Dikarya</taxon>
        <taxon>Ascomycota</taxon>
        <taxon>Pezizomycotina</taxon>
        <taxon>Dothideomycetes</taxon>
        <taxon>Dothideomycetidae</taxon>
        <taxon>Myriangiales</taxon>
        <taxon>Elsinoaceae</taxon>
        <taxon>Sphaceloma</taxon>
    </lineage>
</organism>
<reference evidence="3 4" key="1">
    <citation type="submission" date="2017-06" db="EMBL/GenBank/DDBJ databases">
        <title>Draft genome sequence of a variant of Elsinoe murrayae.</title>
        <authorList>
            <person name="Cheng Q."/>
        </authorList>
    </citation>
    <scope>NUCLEOTIDE SEQUENCE [LARGE SCALE GENOMIC DNA]</scope>
    <source>
        <strain evidence="3 4">CQ-2017a</strain>
    </source>
</reference>
<feature type="compositionally biased region" description="Basic residues" evidence="2">
    <location>
        <begin position="370"/>
        <end position="383"/>
    </location>
</feature>
<comment type="caution">
    <text evidence="3">The sequence shown here is derived from an EMBL/GenBank/DDBJ whole genome shotgun (WGS) entry which is preliminary data.</text>
</comment>
<feature type="region of interest" description="Disordered" evidence="2">
    <location>
        <begin position="368"/>
        <end position="388"/>
    </location>
</feature>
<keyword evidence="4" id="KW-1185">Reference proteome</keyword>
<protein>
    <submittedName>
        <fullName evidence="3">Uncharacterized protein</fullName>
    </submittedName>
</protein>